<dbReference type="InterPro" id="IPR011051">
    <property type="entry name" value="RmlC_Cupin_sf"/>
</dbReference>
<proteinExistence type="predicted"/>
<evidence type="ECO:0000256" key="3">
    <source>
        <dbReference type="ARBA" id="ARBA00023163"/>
    </source>
</evidence>
<evidence type="ECO:0000313" key="6">
    <source>
        <dbReference type="Proteomes" id="UP001228905"/>
    </source>
</evidence>
<evidence type="ECO:0000259" key="4">
    <source>
        <dbReference type="PROSITE" id="PS01124"/>
    </source>
</evidence>
<dbReference type="SMART" id="SM00342">
    <property type="entry name" value="HTH_ARAC"/>
    <property type="match status" value="1"/>
</dbReference>
<dbReference type="InterPro" id="IPR014710">
    <property type="entry name" value="RmlC-like_jellyroll"/>
</dbReference>
<accession>A0ABU0IM39</accession>
<dbReference type="RefSeq" id="WP_307346372.1">
    <property type="nucleotide sequence ID" value="NZ_JAUSVS010000001.1"/>
</dbReference>
<keyword evidence="6" id="KW-1185">Reference proteome</keyword>
<reference evidence="5 6" key="1">
    <citation type="submission" date="2023-07" db="EMBL/GenBank/DDBJ databases">
        <title>Genomic Encyclopedia of Type Strains, Phase IV (KMG-IV): sequencing the most valuable type-strain genomes for metagenomic binning, comparative biology and taxonomic classification.</title>
        <authorList>
            <person name="Goeker M."/>
        </authorList>
    </citation>
    <scope>NUCLEOTIDE SEQUENCE [LARGE SCALE GENOMIC DNA]</scope>
    <source>
        <strain evidence="5 6">DSM 18695</strain>
    </source>
</reference>
<evidence type="ECO:0000256" key="2">
    <source>
        <dbReference type="ARBA" id="ARBA00023125"/>
    </source>
</evidence>
<dbReference type="Proteomes" id="UP001228905">
    <property type="component" value="Unassembled WGS sequence"/>
</dbReference>
<feature type="domain" description="HTH araC/xylS-type" evidence="4">
    <location>
        <begin position="173"/>
        <end position="250"/>
    </location>
</feature>
<dbReference type="InterPro" id="IPR009057">
    <property type="entry name" value="Homeodomain-like_sf"/>
</dbReference>
<dbReference type="Gene3D" id="2.60.120.10">
    <property type="entry name" value="Jelly Rolls"/>
    <property type="match status" value="1"/>
</dbReference>
<dbReference type="PANTHER" id="PTHR11019:SF199">
    <property type="entry name" value="HTH-TYPE TRANSCRIPTIONAL REGULATOR NIMR"/>
    <property type="match status" value="1"/>
</dbReference>
<gene>
    <name evidence="5" type="ORF">QO010_000834</name>
</gene>
<dbReference type="Pfam" id="PF02311">
    <property type="entry name" value="AraC_binding"/>
    <property type="match status" value="1"/>
</dbReference>
<sequence>MSAIRQTAADEPFYLVRVSKADLPSGFELERHAHDWPQLIYASAGVMTVWTEAGSWVAPPSWAIWAPGGMAHAIRFTGASAMRSLYVRPNAGEGLPTECSVIAVSPLLRELILRTVELGRLDERHRADVAMAQLIFEELRRHPAAPFDLPMPTSPAARRAAELLETGEAGATLARRVGLSLRTLERRFQTETGLSLGQWRRQARLLAALRGLAGGLPVKAVAEDAGYRTPSAFVAAFRSAFGSTPGRYFS</sequence>
<dbReference type="CDD" id="cd06124">
    <property type="entry name" value="cupin_NimR-like_N"/>
    <property type="match status" value="1"/>
</dbReference>
<dbReference type="PANTHER" id="PTHR11019">
    <property type="entry name" value="HTH-TYPE TRANSCRIPTIONAL REGULATOR NIMR"/>
    <property type="match status" value="1"/>
</dbReference>
<comment type="caution">
    <text evidence="5">The sequence shown here is derived from an EMBL/GenBank/DDBJ whole genome shotgun (WGS) entry which is preliminary data.</text>
</comment>
<dbReference type="PROSITE" id="PS00041">
    <property type="entry name" value="HTH_ARAC_FAMILY_1"/>
    <property type="match status" value="1"/>
</dbReference>
<dbReference type="PROSITE" id="PS01124">
    <property type="entry name" value="HTH_ARAC_FAMILY_2"/>
    <property type="match status" value="1"/>
</dbReference>
<protein>
    <submittedName>
        <fullName evidence="5">AraC-like DNA-binding protein</fullName>
    </submittedName>
</protein>
<keyword evidence="3" id="KW-0804">Transcription</keyword>
<dbReference type="InterPro" id="IPR003313">
    <property type="entry name" value="AraC-bd"/>
</dbReference>
<dbReference type="SUPFAM" id="SSF51182">
    <property type="entry name" value="RmlC-like cupins"/>
    <property type="match status" value="1"/>
</dbReference>
<keyword evidence="2" id="KW-0238">DNA-binding</keyword>
<name>A0ABU0IM39_9CAUL</name>
<evidence type="ECO:0000256" key="1">
    <source>
        <dbReference type="ARBA" id="ARBA00023015"/>
    </source>
</evidence>
<dbReference type="InterPro" id="IPR018060">
    <property type="entry name" value="HTH_AraC"/>
</dbReference>
<dbReference type="InterPro" id="IPR018062">
    <property type="entry name" value="HTH_AraC-typ_CS"/>
</dbReference>
<dbReference type="EMBL" id="JAUSVS010000001">
    <property type="protein sequence ID" value="MDQ0463086.1"/>
    <property type="molecule type" value="Genomic_DNA"/>
</dbReference>
<dbReference type="Pfam" id="PF12833">
    <property type="entry name" value="HTH_18"/>
    <property type="match status" value="1"/>
</dbReference>
<organism evidence="5 6">
    <name type="scientific">Caulobacter ginsengisoli</name>
    <dbReference type="NCBI Taxonomy" id="400775"/>
    <lineage>
        <taxon>Bacteria</taxon>
        <taxon>Pseudomonadati</taxon>
        <taxon>Pseudomonadota</taxon>
        <taxon>Alphaproteobacteria</taxon>
        <taxon>Caulobacterales</taxon>
        <taxon>Caulobacteraceae</taxon>
        <taxon>Caulobacter</taxon>
    </lineage>
</organism>
<keyword evidence="1" id="KW-0805">Transcription regulation</keyword>
<dbReference type="Gene3D" id="1.10.10.60">
    <property type="entry name" value="Homeodomain-like"/>
    <property type="match status" value="1"/>
</dbReference>
<evidence type="ECO:0000313" key="5">
    <source>
        <dbReference type="EMBL" id="MDQ0463086.1"/>
    </source>
</evidence>
<dbReference type="SUPFAM" id="SSF46689">
    <property type="entry name" value="Homeodomain-like"/>
    <property type="match status" value="2"/>
</dbReference>